<protein>
    <submittedName>
        <fullName evidence="1">DUF4188 domain-containing protein</fullName>
    </submittedName>
</protein>
<dbReference type="AlphaFoldDB" id="A0A7D4UIK9"/>
<proteinExistence type="predicted"/>
<keyword evidence="2" id="KW-1185">Reference proteome</keyword>
<dbReference type="InterPro" id="IPR025444">
    <property type="entry name" value="Monooxy_af470"/>
</dbReference>
<dbReference type="KEGG" id="aqg:HRU87_05705"/>
<accession>A0A7D4UIK9</accession>
<reference evidence="1 2" key="1">
    <citation type="submission" date="2020-05" db="EMBL/GenBank/DDBJ databases">
        <title>Aquirufa sp. strain 15G-AUS-rot a new Aquirufa species.</title>
        <authorList>
            <person name="Pitt A."/>
            <person name="Hahn M.W."/>
        </authorList>
    </citation>
    <scope>NUCLEOTIDE SEQUENCE [LARGE SCALE GENOMIC DNA]</scope>
    <source>
        <strain evidence="1 2">15G-AUS-rot</strain>
    </source>
</reference>
<dbReference type="RefSeq" id="WP_173493957.1">
    <property type="nucleotide sequence ID" value="NZ_CP054056.1"/>
</dbReference>
<evidence type="ECO:0000313" key="1">
    <source>
        <dbReference type="EMBL" id="QKJ25660.1"/>
    </source>
</evidence>
<dbReference type="EMBL" id="CP054056">
    <property type="protein sequence ID" value="QKJ25660.1"/>
    <property type="molecule type" value="Genomic_DNA"/>
</dbReference>
<name>A0A7D4UIK9_9MICO</name>
<sequence length="156" mass="18315">MAKVNNGRFTAQPDTEFVVFLIGMRINKLWAIHKWLPVFNAMPKMLRELHINRDLGFLSYQMWFSRTVILLQYWESPEKLMQYAKASNSEHLPAWKQFNTKIQESSAVGIWHETYLSGPKLQENIYVDMPNFGLGKAFQLKPVVSKLNNAEKRLKR</sequence>
<dbReference type="Proteomes" id="UP000501003">
    <property type="component" value="Chromosome"/>
</dbReference>
<evidence type="ECO:0000313" key="2">
    <source>
        <dbReference type="Proteomes" id="UP000501003"/>
    </source>
</evidence>
<organism evidence="1 2">
    <name type="scientific">Aquiluna borgnonia</name>
    <dbReference type="NCBI Taxonomy" id="2499157"/>
    <lineage>
        <taxon>Bacteria</taxon>
        <taxon>Bacillati</taxon>
        <taxon>Actinomycetota</taxon>
        <taxon>Actinomycetes</taxon>
        <taxon>Micrococcales</taxon>
        <taxon>Microbacteriaceae</taxon>
        <taxon>Luna cluster</taxon>
        <taxon>Luna-1 subcluster</taxon>
        <taxon>Aquiluna</taxon>
    </lineage>
</organism>
<dbReference type="Pfam" id="PF13826">
    <property type="entry name" value="Monooxy_af470-like"/>
    <property type="match status" value="1"/>
</dbReference>
<gene>
    <name evidence="1" type="ORF">HRU87_05705</name>
</gene>